<organism evidence="1 2">
    <name type="scientific">Rhabditophanes sp. KR3021</name>
    <dbReference type="NCBI Taxonomy" id="114890"/>
    <lineage>
        <taxon>Eukaryota</taxon>
        <taxon>Metazoa</taxon>
        <taxon>Ecdysozoa</taxon>
        <taxon>Nematoda</taxon>
        <taxon>Chromadorea</taxon>
        <taxon>Rhabditida</taxon>
        <taxon>Tylenchina</taxon>
        <taxon>Panagrolaimomorpha</taxon>
        <taxon>Strongyloidoidea</taxon>
        <taxon>Alloionematidae</taxon>
        <taxon>Rhabditophanes</taxon>
    </lineage>
</organism>
<dbReference type="Proteomes" id="UP000095286">
    <property type="component" value="Unplaced"/>
</dbReference>
<protein>
    <submittedName>
        <fullName evidence="2">Ferrochelatase</fullName>
    </submittedName>
</protein>
<proteinExistence type="predicted"/>
<name>A0AC35UCQ6_9BILA</name>
<accession>A0AC35UCQ6</accession>
<evidence type="ECO:0000313" key="1">
    <source>
        <dbReference type="Proteomes" id="UP000095286"/>
    </source>
</evidence>
<sequence length="366" mass="42485">MSSYKAYLNSLQFNYTANDLIKTKELTGILLVNTGTPSSLNYWDIRRYLKQFLSDKRIIELTNWIWYPILYLFILPFRPFNKAKAYKSIWNWELNESPLLTLTKRQCEKVSTKLELTHGKDKLIVDWAFRFGDSSINDKIKKLIKEGCKKIVVFPLFPQYAGATIGGINDEVYRTFLCLRVQPELVTISTYYRNPKYIQLLGDSILEHLLVAKKPIQVLLFTYHGLPLEYCIKGDTYPIQCNETTAFVTSYLRHQITKKASKYHQQLPLIQTTYSSRFGPSEWLKPYTDVVVKELIKTDVKSLAIIAPSFHSDCLETWEELRDDLGDLFCSNIDDSSFLYINCLNDKSAAIDMICDIIKHNLPSNF</sequence>
<reference evidence="2" key="1">
    <citation type="submission" date="2016-11" db="UniProtKB">
        <authorList>
            <consortium name="WormBaseParasite"/>
        </authorList>
    </citation>
    <scope>IDENTIFICATION</scope>
    <source>
        <strain evidence="2">KR3021</strain>
    </source>
</reference>
<evidence type="ECO:0000313" key="2">
    <source>
        <dbReference type="WBParaSite" id="RSKR_0001023600.1"/>
    </source>
</evidence>
<dbReference type="WBParaSite" id="RSKR_0001023600.1">
    <property type="protein sequence ID" value="RSKR_0001023600.1"/>
    <property type="gene ID" value="RSKR_0001023600"/>
</dbReference>